<evidence type="ECO:0000313" key="2">
    <source>
        <dbReference type="Proteomes" id="UP000000330"/>
    </source>
</evidence>
<sequence>MSIPNSVEMHTIASKTSKDRLIAQCSQAINDAALKGEFWASVELLPQLTNRSVYSLVIKDLKEKGYSISICGDSNGVQSICIGWSNVSIVSKV</sequence>
<dbReference type="GeneID" id="10323172"/>
<gene>
    <name evidence="1" type="ORF">Acj133p185</name>
</gene>
<reference evidence="1 2" key="1">
    <citation type="journal article" date="2010" name="Virol. J.">
        <title>Genomes of the T4-related bacteriophages as windows on microbial genome evolution.</title>
        <authorList>
            <person name="Petrov V.M."/>
            <person name="Ratnayaka S."/>
            <person name="Nolan J.M."/>
            <person name="Miller E.S."/>
            <person name="Karam J.D."/>
        </authorList>
    </citation>
    <scope>NUCLEOTIDE SEQUENCE [LARGE SCALE GENOMIC DNA]</scope>
    <source>
        <strain evidence="1">Acj133</strain>
    </source>
</reference>
<name>D9I6B9_9CAUD</name>
<keyword evidence="2" id="KW-1185">Reference proteome</keyword>
<proteinExistence type="predicted"/>
<protein>
    <submittedName>
        <fullName evidence="1">Uncharacterized protein</fullName>
    </submittedName>
</protein>
<accession>D9I6B9</accession>
<dbReference type="RefSeq" id="YP_004300766.1">
    <property type="nucleotide sequence ID" value="NC_015250.1"/>
</dbReference>
<organism evidence="1 2">
    <name type="scientific">Acinetobacter phage 133</name>
    <dbReference type="NCBI Taxonomy" id="2919552"/>
    <lineage>
        <taxon>Viruses</taxon>
        <taxon>Duplodnaviria</taxon>
        <taxon>Heunggongvirae</taxon>
        <taxon>Uroviricota</taxon>
        <taxon>Caudoviricetes</taxon>
        <taxon>Pantevenvirales</taxon>
        <taxon>Straboviridae</taxon>
        <taxon>Tevenvirinae</taxon>
        <taxon>Centumtrigintavirus</taxon>
        <taxon>Centumtrigintavirus cv133</taxon>
        <taxon>Acinetobacter virus 133</taxon>
    </lineage>
</organism>
<dbReference type="Proteomes" id="UP000000330">
    <property type="component" value="Segment"/>
</dbReference>
<dbReference type="KEGG" id="vg:10323172"/>
<evidence type="ECO:0000313" key="1">
    <source>
        <dbReference type="EMBL" id="ADJ19500.1"/>
    </source>
</evidence>
<dbReference type="EMBL" id="HM114315">
    <property type="protein sequence ID" value="ADJ19500.1"/>
    <property type="molecule type" value="Genomic_DNA"/>
</dbReference>